<evidence type="ECO:0000259" key="2">
    <source>
        <dbReference type="Pfam" id="PF02093"/>
    </source>
</evidence>
<dbReference type="InterPro" id="IPR003036">
    <property type="entry name" value="Gag_P30"/>
</dbReference>
<evidence type="ECO:0000313" key="3">
    <source>
        <dbReference type="Ensembl" id="ENSCMUP00000017282.1"/>
    </source>
</evidence>
<dbReference type="Proteomes" id="UP000694553">
    <property type="component" value="Unassembled WGS sequence"/>
</dbReference>
<feature type="domain" description="Core shell protein Gag P30" evidence="2">
    <location>
        <begin position="71"/>
        <end position="178"/>
    </location>
</feature>
<reference evidence="4" key="1">
    <citation type="submission" date="2019-10" db="EMBL/GenBank/DDBJ databases">
        <title>Corvus moneduloides (New Caledonian crow) genome, bCorMon1, primary haplotype.</title>
        <authorList>
            <person name="Rutz C."/>
            <person name="Fungtammasan C."/>
            <person name="Mountcastle J."/>
            <person name="Formenti G."/>
            <person name="Chow W."/>
            <person name="Howe K."/>
            <person name="Steele M.P."/>
            <person name="Fernandes J."/>
            <person name="Gilbert M.T.P."/>
            <person name="Fedrigo O."/>
            <person name="Jarvis E.D."/>
            <person name="Gemmell N."/>
        </authorList>
    </citation>
    <scope>NUCLEOTIDE SEQUENCE [LARGE SCALE GENOMIC DNA]</scope>
</reference>
<reference evidence="3" key="2">
    <citation type="submission" date="2025-08" db="UniProtKB">
        <authorList>
            <consortium name="Ensembl"/>
        </authorList>
    </citation>
    <scope>IDENTIFICATION</scope>
</reference>
<dbReference type="InterPro" id="IPR050462">
    <property type="entry name" value="Retroviral_Gag-Pol_poly"/>
</dbReference>
<dbReference type="AlphaFoldDB" id="A0A8C3E6Y0"/>
<keyword evidence="4" id="KW-1185">Reference proteome</keyword>
<organism evidence="3 4">
    <name type="scientific">Corvus moneduloides</name>
    <name type="common">New Caledonian crow</name>
    <dbReference type="NCBI Taxonomy" id="1196302"/>
    <lineage>
        <taxon>Eukaryota</taxon>
        <taxon>Metazoa</taxon>
        <taxon>Chordata</taxon>
        <taxon>Craniata</taxon>
        <taxon>Vertebrata</taxon>
        <taxon>Euteleostomi</taxon>
        <taxon>Archelosauria</taxon>
        <taxon>Archosauria</taxon>
        <taxon>Dinosauria</taxon>
        <taxon>Saurischia</taxon>
        <taxon>Theropoda</taxon>
        <taxon>Coelurosauria</taxon>
        <taxon>Aves</taxon>
        <taxon>Neognathae</taxon>
        <taxon>Neoaves</taxon>
        <taxon>Telluraves</taxon>
        <taxon>Australaves</taxon>
        <taxon>Passeriformes</taxon>
        <taxon>Corvoidea</taxon>
        <taxon>Corvidae</taxon>
        <taxon>Corvus</taxon>
    </lineage>
</organism>
<proteinExistence type="predicted"/>
<dbReference type="SUPFAM" id="SSF47943">
    <property type="entry name" value="Retrovirus capsid protein, N-terminal core domain"/>
    <property type="match status" value="1"/>
</dbReference>
<evidence type="ECO:0000313" key="4">
    <source>
        <dbReference type="Proteomes" id="UP000694553"/>
    </source>
</evidence>
<sequence>CARPKSHWWTRSALSCQWERAGRRGHPRLQLSCSPAAVLAPGRGRGKREKREGEKRPTAVTLVKVPFSPVDLEAWVRLAGPYREDPERVFRVFETILKAQNPDWGIIQVLLDTLLDSTEREMVLRTARKEVDRTGTAGALPGTVEEHFPSQDPHWDPNTKEERYGNLTLQTRMALALLLGKEHGGCGYLKLDREHSCVHIPNVTEDLQRPQNVASG</sequence>
<protein>
    <recommendedName>
        <fullName evidence="2">Core shell protein Gag P30 domain-containing protein</fullName>
    </recommendedName>
</protein>
<dbReference type="Ensembl" id="ENSCMUT00000018543.2">
    <property type="protein sequence ID" value="ENSCMUP00000017282.1"/>
    <property type="gene ID" value="ENSCMUG00000010708.2"/>
</dbReference>
<feature type="compositionally biased region" description="Basic and acidic residues" evidence="1">
    <location>
        <begin position="144"/>
        <end position="160"/>
    </location>
</feature>
<evidence type="ECO:0000256" key="1">
    <source>
        <dbReference type="SAM" id="MobiDB-lite"/>
    </source>
</evidence>
<reference evidence="3" key="3">
    <citation type="submission" date="2025-09" db="UniProtKB">
        <authorList>
            <consortium name="Ensembl"/>
        </authorList>
    </citation>
    <scope>IDENTIFICATION</scope>
</reference>
<name>A0A8C3E6Y0_CORMO</name>
<dbReference type="InterPro" id="IPR008919">
    <property type="entry name" value="Retrov_capsid_N"/>
</dbReference>
<feature type="region of interest" description="Disordered" evidence="1">
    <location>
        <begin position="137"/>
        <end position="160"/>
    </location>
</feature>
<dbReference type="PANTHER" id="PTHR33166">
    <property type="entry name" value="GAG_P30 DOMAIN-CONTAINING PROTEIN"/>
    <property type="match status" value="1"/>
</dbReference>
<accession>A0A8C3E6Y0</accession>
<dbReference type="Pfam" id="PF02093">
    <property type="entry name" value="Gag_p30"/>
    <property type="match status" value="1"/>
</dbReference>
<dbReference type="GO" id="GO:0019068">
    <property type="term" value="P:virion assembly"/>
    <property type="evidence" value="ECO:0007669"/>
    <property type="project" value="InterPro"/>
</dbReference>
<dbReference type="Gene3D" id="1.10.375.10">
    <property type="entry name" value="Human Immunodeficiency Virus Type 1 Capsid Protein"/>
    <property type="match status" value="1"/>
</dbReference>